<feature type="non-terminal residue" evidence="1">
    <location>
        <position position="224"/>
    </location>
</feature>
<dbReference type="AlphaFoldDB" id="A0A383BLU4"/>
<reference evidence="1" key="1">
    <citation type="submission" date="2018-05" db="EMBL/GenBank/DDBJ databases">
        <authorList>
            <person name="Lanie J.A."/>
            <person name="Ng W.-L."/>
            <person name="Kazmierczak K.M."/>
            <person name="Andrzejewski T.M."/>
            <person name="Davidsen T.M."/>
            <person name="Wayne K.J."/>
            <person name="Tettelin H."/>
            <person name="Glass J.I."/>
            <person name="Rusch D."/>
            <person name="Podicherti R."/>
            <person name="Tsui H.-C.T."/>
            <person name="Winkler M.E."/>
        </authorList>
    </citation>
    <scope>NUCLEOTIDE SEQUENCE</scope>
</reference>
<proteinExistence type="predicted"/>
<protein>
    <submittedName>
        <fullName evidence="1">Uncharacterized protein</fullName>
    </submittedName>
</protein>
<dbReference type="EMBL" id="UINC01201510">
    <property type="protein sequence ID" value="SVE20882.1"/>
    <property type="molecule type" value="Genomic_DNA"/>
</dbReference>
<name>A0A383BLU4_9ZZZZ</name>
<gene>
    <name evidence="1" type="ORF">METZ01_LOCUS473736</name>
</gene>
<organism evidence="1">
    <name type="scientific">marine metagenome</name>
    <dbReference type="NCBI Taxonomy" id="408172"/>
    <lineage>
        <taxon>unclassified sequences</taxon>
        <taxon>metagenomes</taxon>
        <taxon>ecological metagenomes</taxon>
    </lineage>
</organism>
<sequence>MHKIDSNIPVSIASENTCVVLPLSRPPSNWSMVDWYWKKICGIPFLLRNIFSLQRSGVNSLIIYSNTENTALHKKLFKENKLTLKLTFETNITEVVRATKNYPTLILNGGALHTKQEIESGMNFTNQPDEALVYPIDRTIMTETLNQIIMGNKVSLTPSSDNQESLINFLPGKNDSHINKPEDFFIQHKNLLQGSGLSNDSFMDKTITRFFSRQLTRFFLKTPL</sequence>
<accession>A0A383BLU4</accession>
<evidence type="ECO:0000313" key="1">
    <source>
        <dbReference type="EMBL" id="SVE20882.1"/>
    </source>
</evidence>